<feature type="domain" description="LTD" evidence="8">
    <location>
        <begin position="526"/>
        <end position="752"/>
    </location>
</feature>
<dbReference type="InterPro" id="IPR036116">
    <property type="entry name" value="FN3_sf"/>
</dbReference>
<dbReference type="SUPFAM" id="SSF49265">
    <property type="entry name" value="Fibronectin type III"/>
    <property type="match status" value="1"/>
</dbReference>
<dbReference type="PANTHER" id="PTHR44170:SF6">
    <property type="entry name" value="CONTACTIN"/>
    <property type="match status" value="1"/>
</dbReference>
<dbReference type="PANTHER" id="PTHR44170">
    <property type="entry name" value="PROTEIN SIDEKICK"/>
    <property type="match status" value="1"/>
</dbReference>
<dbReference type="SMART" id="SM00409">
    <property type="entry name" value="IG"/>
    <property type="match status" value="12"/>
</dbReference>
<feature type="domain" description="Ig-like" evidence="6">
    <location>
        <begin position="1401"/>
        <end position="1482"/>
    </location>
</feature>
<dbReference type="Proteomes" id="UP000007879">
    <property type="component" value="Unassembled WGS sequence"/>
</dbReference>
<keyword evidence="10" id="KW-1185">Reference proteome</keyword>
<keyword evidence="4" id="KW-0812">Transmembrane</keyword>
<evidence type="ECO:0000259" key="6">
    <source>
        <dbReference type="PROSITE" id="PS50835"/>
    </source>
</evidence>
<feature type="region of interest" description="Disordered" evidence="3">
    <location>
        <begin position="1863"/>
        <end position="1925"/>
    </location>
</feature>
<feature type="domain" description="Ig-like" evidence="6">
    <location>
        <begin position="769"/>
        <end position="850"/>
    </location>
</feature>
<evidence type="ECO:0000313" key="10">
    <source>
        <dbReference type="Proteomes" id="UP000007879"/>
    </source>
</evidence>
<dbReference type="PROSITE" id="PS51841">
    <property type="entry name" value="LTD"/>
    <property type="match status" value="1"/>
</dbReference>
<dbReference type="EnsemblMetazoa" id="XM_019998365.1">
    <property type="protein sequence ID" value="XP_019853924.1"/>
    <property type="gene ID" value="LOC100640330"/>
</dbReference>
<dbReference type="InterPro" id="IPR036179">
    <property type="entry name" value="Ig-like_dom_sf"/>
</dbReference>
<keyword evidence="5" id="KW-0732">Signal</keyword>
<evidence type="ECO:0000313" key="9">
    <source>
        <dbReference type="EnsemblMetazoa" id="XP_019853924.1"/>
    </source>
</evidence>
<dbReference type="InterPro" id="IPR003961">
    <property type="entry name" value="FN3_dom"/>
</dbReference>
<accession>A0AAN0JAD3</accession>
<feature type="signal peptide" evidence="5">
    <location>
        <begin position="1"/>
        <end position="22"/>
    </location>
</feature>
<organism evidence="9 10">
    <name type="scientific">Amphimedon queenslandica</name>
    <name type="common">Sponge</name>
    <dbReference type="NCBI Taxonomy" id="400682"/>
    <lineage>
        <taxon>Eukaryota</taxon>
        <taxon>Metazoa</taxon>
        <taxon>Porifera</taxon>
        <taxon>Demospongiae</taxon>
        <taxon>Heteroscleromorpha</taxon>
        <taxon>Haplosclerida</taxon>
        <taxon>Niphatidae</taxon>
        <taxon>Amphimedon</taxon>
    </lineage>
</organism>
<feature type="chain" id="PRO_5042837878" evidence="5">
    <location>
        <begin position="23"/>
        <end position="1925"/>
    </location>
</feature>
<feature type="domain" description="Ig-like" evidence="6">
    <location>
        <begin position="924"/>
        <end position="1006"/>
    </location>
</feature>
<evidence type="ECO:0000259" key="8">
    <source>
        <dbReference type="PROSITE" id="PS51841"/>
    </source>
</evidence>
<feature type="compositionally biased region" description="Acidic residues" evidence="3">
    <location>
        <begin position="1904"/>
        <end position="1913"/>
    </location>
</feature>
<dbReference type="KEGG" id="aqu:100640330"/>
<dbReference type="InterPro" id="IPR007110">
    <property type="entry name" value="Ig-like_dom"/>
</dbReference>
<feature type="domain" description="Ig-like" evidence="6">
    <location>
        <begin position="1242"/>
        <end position="1323"/>
    </location>
</feature>
<dbReference type="RefSeq" id="XP_019853924.1">
    <property type="nucleotide sequence ID" value="XM_019998365.1"/>
</dbReference>
<evidence type="ECO:0000259" key="7">
    <source>
        <dbReference type="PROSITE" id="PS50853"/>
    </source>
</evidence>
<dbReference type="InterPro" id="IPR001322">
    <property type="entry name" value="Lamin_tail_dom"/>
</dbReference>
<feature type="domain" description="Fibronectin type-III" evidence="7">
    <location>
        <begin position="1707"/>
        <end position="1811"/>
    </location>
</feature>
<proteinExistence type="predicted"/>
<dbReference type="Pfam" id="PF13895">
    <property type="entry name" value="Ig_2"/>
    <property type="match status" value="2"/>
</dbReference>
<reference evidence="10" key="1">
    <citation type="journal article" date="2010" name="Nature">
        <title>The Amphimedon queenslandica genome and the evolution of animal complexity.</title>
        <authorList>
            <person name="Srivastava M."/>
            <person name="Simakov O."/>
            <person name="Chapman J."/>
            <person name="Fahey B."/>
            <person name="Gauthier M.E."/>
            <person name="Mitros T."/>
            <person name="Richards G.S."/>
            <person name="Conaco C."/>
            <person name="Dacre M."/>
            <person name="Hellsten U."/>
            <person name="Larroux C."/>
            <person name="Putnam N.H."/>
            <person name="Stanke M."/>
            <person name="Adamska M."/>
            <person name="Darling A."/>
            <person name="Degnan S.M."/>
            <person name="Oakley T.H."/>
            <person name="Plachetzki D.C."/>
            <person name="Zhai Y."/>
            <person name="Adamski M."/>
            <person name="Calcino A."/>
            <person name="Cummins S.F."/>
            <person name="Goodstein D.M."/>
            <person name="Harris C."/>
            <person name="Jackson D.J."/>
            <person name="Leys S.P."/>
            <person name="Shu S."/>
            <person name="Woodcroft B.J."/>
            <person name="Vervoort M."/>
            <person name="Kosik K.S."/>
            <person name="Manning G."/>
            <person name="Degnan B.M."/>
            <person name="Rokhsar D.S."/>
        </authorList>
    </citation>
    <scope>NUCLEOTIDE SEQUENCE [LARGE SCALE GENOMIC DNA]</scope>
</reference>
<feature type="domain" description="Ig-like" evidence="6">
    <location>
        <begin position="1083"/>
        <end position="1164"/>
    </location>
</feature>
<feature type="transmembrane region" description="Helical" evidence="4">
    <location>
        <begin position="1827"/>
        <end position="1854"/>
    </location>
</feature>
<dbReference type="Gene3D" id="2.60.40.10">
    <property type="entry name" value="Immunoglobulins"/>
    <property type="match status" value="10"/>
</dbReference>
<feature type="domain" description="Ig-like" evidence="6">
    <location>
        <begin position="17"/>
        <end position="112"/>
    </location>
</feature>
<evidence type="ECO:0000256" key="5">
    <source>
        <dbReference type="SAM" id="SignalP"/>
    </source>
</evidence>
<keyword evidence="1" id="KW-0677">Repeat</keyword>
<dbReference type="SUPFAM" id="SSF48726">
    <property type="entry name" value="Immunoglobulin"/>
    <property type="match status" value="10"/>
</dbReference>
<evidence type="ECO:0000256" key="2">
    <source>
        <dbReference type="ARBA" id="ARBA00023157"/>
    </source>
</evidence>
<evidence type="ECO:0000256" key="3">
    <source>
        <dbReference type="SAM" id="MobiDB-lite"/>
    </source>
</evidence>
<dbReference type="Pfam" id="PF13927">
    <property type="entry name" value="Ig_3"/>
    <property type="match status" value="6"/>
</dbReference>
<protein>
    <submittedName>
        <fullName evidence="9">Uncharacterized protein</fullName>
    </submittedName>
</protein>
<dbReference type="GeneID" id="100640330"/>
<dbReference type="GO" id="GO:0016020">
    <property type="term" value="C:membrane"/>
    <property type="evidence" value="ECO:0007669"/>
    <property type="project" value="UniProtKB-SubCell"/>
</dbReference>
<dbReference type="PROSITE" id="PS50853">
    <property type="entry name" value="FN3"/>
    <property type="match status" value="1"/>
</dbReference>
<feature type="compositionally biased region" description="Acidic residues" evidence="3">
    <location>
        <begin position="1884"/>
        <end position="1895"/>
    </location>
</feature>
<keyword evidence="4" id="KW-0472">Membrane</keyword>
<feature type="compositionally biased region" description="Basic and acidic residues" evidence="3">
    <location>
        <begin position="1863"/>
        <end position="1883"/>
    </location>
</feature>
<dbReference type="GO" id="GO:0098609">
    <property type="term" value="P:cell-cell adhesion"/>
    <property type="evidence" value="ECO:0007669"/>
    <property type="project" value="TreeGrafter"/>
</dbReference>
<feature type="compositionally biased region" description="Low complexity" evidence="3">
    <location>
        <begin position="1914"/>
        <end position="1925"/>
    </location>
</feature>
<evidence type="ECO:0000256" key="1">
    <source>
        <dbReference type="ARBA" id="ARBA00022737"/>
    </source>
</evidence>
<feature type="domain" description="Ig-like" evidence="6">
    <location>
        <begin position="610"/>
        <end position="691"/>
    </location>
</feature>
<keyword evidence="2" id="KW-1015">Disulfide bond</keyword>
<keyword evidence="4" id="KW-1133">Transmembrane helix</keyword>
<dbReference type="SMART" id="SM00408">
    <property type="entry name" value="IGc2"/>
    <property type="match status" value="9"/>
</dbReference>
<dbReference type="InterPro" id="IPR013783">
    <property type="entry name" value="Ig-like_fold"/>
</dbReference>
<name>A0AAN0JAD3_AMPQE</name>
<dbReference type="InterPro" id="IPR003598">
    <property type="entry name" value="Ig_sub2"/>
</dbReference>
<dbReference type="InterPro" id="IPR003599">
    <property type="entry name" value="Ig_sub"/>
</dbReference>
<feature type="domain" description="Ig-like" evidence="6">
    <location>
        <begin position="446"/>
        <end position="533"/>
    </location>
</feature>
<feature type="domain" description="Ig-like" evidence="6">
    <location>
        <begin position="1533"/>
        <end position="1630"/>
    </location>
</feature>
<dbReference type="PROSITE" id="PS50835">
    <property type="entry name" value="IG_LIKE"/>
    <property type="match status" value="9"/>
</dbReference>
<evidence type="ECO:0000256" key="4">
    <source>
        <dbReference type="SAM" id="Phobius"/>
    </source>
</evidence>
<reference evidence="9" key="2">
    <citation type="submission" date="2024-06" db="UniProtKB">
        <authorList>
            <consortium name="EnsemblMetazoa"/>
        </authorList>
    </citation>
    <scope>IDENTIFICATION</scope>
</reference>
<sequence length="1925" mass="206279">MLQNMLCLIICLLVLAPQVSLAASFPSFLEVAESREVNLYSSVTINCTIEEGQFLYWMHNNALNITDSTPGYILTGTLLTIANFTYEYSGEYRCAAGSIMSSEADETTIALSRITIITTFTQREFLHNEPEDYTSYLIDTRIGTSETTVKGRELAPFQCNLSRPIYRAVRPFLSWEVEEPNGNVYEITKSGDKDYNFRIQFDNIAFLQMHFIEDYQNLTRVRCIATNPNEPSEKIYSRWATLSISDDDFVEPDNYDPLIQKPLPQTYDENLNEGVVVPCAKSSGNLSVTLGWRISGDVNRYYQGSLDPARPDADFVGYNNMWLNLTNGNLLGHVVSCFTFIGNRVFLARTMIVTRPNITLTNNEISYSIPALLDSSISLNIDDGALAQWWMNGSSLVSGGQFSIFENGTLYISDITFSSGGIYQVDTINNFEISLITYHVQVVVGGYVTGITDDLTASVGSNVTLTCEASSIPESITYSWRLNGVTLSDGGKYSGTNTSTLSIASISEREVGEYECYPTNEYGNRNTSSTKLSVIGSLEINGIDSQNISNFAPPVSSGYTISPNNSRIILTDSGDLITDPLSPQDTGTYTFTSTDHGGATLTITVNVYAPAYVISISDPQTVSSGSSVTINVTVGGTPDDFTYQWFRNGILIAGETDSTLTIPSISTTDIGIYTCTPNNSRGSTNSSSTIISVTSSLSINGVGMQNISNFAPPVSSGYTISPNNSRIILTDSGDLITDPLSPQDTGTYTFTSADHGGATLAITVDVYAPAYVISISDPQTVSSGSSVTINVTVGGTPDDFTYQWFRNGILIAGETDSTLTIPSISTTDIGKYTCTPNNSRGSTNSSSTIISVAGSLSINGVEMQNISNFAPPVSSGYTISPNNSRIILTDSGDLIIDPLSPQDTGTYTFTSTDHGGATLTSIAPAYVISISDPQTVFSGSSVTINVTVAGTPDDFTYQWFRNGILIAGGTDSTLTIPSISTTDIGIYTCTPNNSRGSANSSSTTISVAGSLSINGVEMQNISNFAPPVSSGYTISPNNSRIILTDSGDLIIDPLSPQDTGTYTFTSTDHGGATLTITVDIYAPAYVISISDPQTVSSGSSVTINATVGGTPDDFTYQWFRNGILIAGETDSTLTIPSISATDIGVYTCTPNNSRGSTNSSSTIISVTSSVSINGVGMQNISNFAPPVSSGYTISPNNSRIILTDSGDLITDPLGPQDTGTYSFTSTDHGGATLTITVDVYAPAYVISISDPQTVSSGSSVTINVTVGGTPDDFTYQWFRNGILIAGETDSTLTIPSISTTDIGIYTCTPNNSRGSTNSSSTIISVTNSLSINGVGMQNISNFAPPVSSGYTISPNNSRIILTESGDLITDPLSPQDTGTYTFTSADHGGATLTISVDVYAPAYVISISDPQTVSSGSSVTINVTVGGTPVDFRYQWFRNGILIAGETDSTLTIPSISTTDIGIYTCTPNNSRGSTNSSSTIISVASSLTLFGMRSQLISNFAPPVSSGYTISPKNSRIILTESGDLITDPLSPQDTGTYTFTSADHGGATLTISITVIGSTIEISVGERVVIPCHTFDASEFRWLKDGAVIPGENGSSLVLSNVSYVNIGRYQCIAVDDDGNSTSSPSFQINVNDSKTLVWLTPLRELVFPPASEAYNCTPSAPFNVTSTGHLVTTGLSMHHSRNYSCYNKDINGTLILELIVEGLPPLVPEIQIVKFSSRDSQYIYVEWNNVATPLRPVSSYTFNWRVTFKSGTVDKRQLNAEFNTISTTNNYHYVSFRRGEIFAFTVSAANEAGSSSPSQEKIFDVDGELGTPGGTERQESLHAWIIALIVILVLICCICCLCCLICLCCLWGRRRKRDYNAEEQEKRHATELEEYRKKGEEEGEDESDEESSQSEGSIKDPEDEPEEGEQEGPAPDQNSNSE</sequence>